<dbReference type="Proteomes" id="UP001341840">
    <property type="component" value="Unassembled WGS sequence"/>
</dbReference>
<name>A0ABU6WJ28_9FABA</name>
<accession>A0ABU6WJ28</accession>
<dbReference type="Pfam" id="PF07795">
    <property type="entry name" value="DUF1635"/>
    <property type="match status" value="1"/>
</dbReference>
<evidence type="ECO:0000256" key="1">
    <source>
        <dbReference type="SAM" id="Coils"/>
    </source>
</evidence>
<feature type="coiled-coil region" evidence="1">
    <location>
        <begin position="15"/>
        <end position="42"/>
    </location>
</feature>
<evidence type="ECO:0000313" key="3">
    <source>
        <dbReference type="Proteomes" id="UP001341840"/>
    </source>
</evidence>
<dbReference type="EMBL" id="JASCZI010181684">
    <property type="protein sequence ID" value="MED6185324.1"/>
    <property type="molecule type" value="Genomic_DNA"/>
</dbReference>
<gene>
    <name evidence="2" type="ORF">PIB30_055933</name>
</gene>
<dbReference type="PANTHER" id="PTHR33431">
    <property type="entry name" value="ENABLED-LIKE PROTEIN (DUF1635)"/>
    <property type="match status" value="1"/>
</dbReference>
<dbReference type="PANTHER" id="PTHR33431:SF12">
    <property type="entry name" value="HIGH MOBILITY GROUP BOX PROTEIN, PUTATIVE (DUF1635)-RELATED"/>
    <property type="match status" value="1"/>
</dbReference>
<organism evidence="2 3">
    <name type="scientific">Stylosanthes scabra</name>
    <dbReference type="NCBI Taxonomy" id="79078"/>
    <lineage>
        <taxon>Eukaryota</taxon>
        <taxon>Viridiplantae</taxon>
        <taxon>Streptophyta</taxon>
        <taxon>Embryophyta</taxon>
        <taxon>Tracheophyta</taxon>
        <taxon>Spermatophyta</taxon>
        <taxon>Magnoliopsida</taxon>
        <taxon>eudicotyledons</taxon>
        <taxon>Gunneridae</taxon>
        <taxon>Pentapetalae</taxon>
        <taxon>rosids</taxon>
        <taxon>fabids</taxon>
        <taxon>Fabales</taxon>
        <taxon>Fabaceae</taxon>
        <taxon>Papilionoideae</taxon>
        <taxon>50 kb inversion clade</taxon>
        <taxon>dalbergioids sensu lato</taxon>
        <taxon>Dalbergieae</taxon>
        <taxon>Pterocarpus clade</taxon>
        <taxon>Stylosanthes</taxon>
    </lineage>
</organism>
<proteinExistence type="predicted"/>
<dbReference type="InterPro" id="IPR012862">
    <property type="entry name" value="DUF1635"/>
</dbReference>
<keyword evidence="1" id="KW-0175">Coiled coil</keyword>
<comment type="caution">
    <text evidence="2">The sequence shown here is derived from an EMBL/GenBank/DDBJ whole genome shotgun (WGS) entry which is preliminary data.</text>
</comment>
<protein>
    <submittedName>
        <fullName evidence="2">Uncharacterized protein</fullName>
    </submittedName>
</protein>
<evidence type="ECO:0000313" key="2">
    <source>
        <dbReference type="EMBL" id="MED6185324.1"/>
    </source>
</evidence>
<keyword evidence="3" id="KW-1185">Reference proteome</keyword>
<reference evidence="2 3" key="1">
    <citation type="journal article" date="2023" name="Plants (Basel)">
        <title>Bridging the Gap: Combining Genomics and Transcriptomics Approaches to Understand Stylosanthes scabra, an Orphan Legume from the Brazilian Caatinga.</title>
        <authorList>
            <person name="Ferreira-Neto J.R.C."/>
            <person name="da Silva M.D."/>
            <person name="Binneck E."/>
            <person name="de Melo N.F."/>
            <person name="da Silva R.H."/>
            <person name="de Melo A.L.T.M."/>
            <person name="Pandolfi V."/>
            <person name="Bustamante F.O."/>
            <person name="Brasileiro-Vidal A.C."/>
            <person name="Benko-Iseppon A.M."/>
        </authorList>
    </citation>
    <scope>NUCLEOTIDE SEQUENCE [LARGE SCALE GENOMIC DNA]</scope>
    <source>
        <tissue evidence="2">Leaves</tissue>
    </source>
</reference>
<sequence>MEDVYYSALICHERDEELKQKLEDAKHEIETMKNVKLELLNLLNMAYQERDEARFQLQKLINSIMPFDGVVNNNKNLTMLPLANNDAKNNNNYSYSSITESKSVSHESLDSPFFDTVSSPEFSNINNVVVDSSNNNNMGHYLYQNMVQVQDLNFSEHDPATEIIDFLAKGRVLPQKGKLLQAVRDSGPLLNDLFLAGPLPNWRNPPPFQQISVPPLTMKEDYCANSNSLLEHANSPFLKPKLLPSSPSLLCSSNPLSSAFMLNFDGHTAGSSSSSSWNNAWQLSSSSPSVRFQVPPRKRQRHQ</sequence>